<evidence type="ECO:0000256" key="4">
    <source>
        <dbReference type="SAM" id="SignalP"/>
    </source>
</evidence>
<dbReference type="eggNOG" id="COG3940">
    <property type="taxonomic scope" value="Bacteria"/>
</dbReference>
<dbReference type="Proteomes" id="UP000029004">
    <property type="component" value="Unassembled WGS sequence"/>
</dbReference>
<dbReference type="InterPro" id="IPR042229">
    <property type="entry name" value="Listeria/Bacterioides_rpt_sf"/>
</dbReference>
<feature type="signal peptide" evidence="4">
    <location>
        <begin position="1"/>
        <end position="33"/>
    </location>
</feature>
<evidence type="ECO:0000256" key="1">
    <source>
        <dbReference type="ARBA" id="ARBA00004196"/>
    </source>
</evidence>
<protein>
    <submittedName>
        <fullName evidence="6">Glycoside hydrolase family protein</fullName>
    </submittedName>
</protein>
<feature type="domain" description="Bacterial Ig-like" evidence="5">
    <location>
        <begin position="878"/>
        <end position="927"/>
    </location>
</feature>
<evidence type="ECO:0000313" key="7">
    <source>
        <dbReference type="Proteomes" id="UP000029004"/>
    </source>
</evidence>
<feature type="domain" description="Bacterial Ig-like" evidence="5">
    <location>
        <begin position="956"/>
        <end position="1014"/>
    </location>
</feature>
<name>A0A087DRB6_9BIFI</name>
<feature type="domain" description="Bacterial Ig-like" evidence="5">
    <location>
        <begin position="352"/>
        <end position="408"/>
    </location>
</feature>
<sequence>MSKNITQRLSGAVAVLASIAMLFCVLPLPSAHAADASGTVGADAAADANVYQALKYMQELNALRARTDRRALTNAQIAAAKNADHNTNVYNTSNVASYTADGSAVGALAVNWDLMKWAQTRANELVQKGNLDGHANMLNGKPSWYVYVPGRDFNLAHSPKYQSGTYFDGPEALALSWTSVGGLSGDAVDSWYSELNYEIEHPNASASDLQNNRQGYGHYLTEVSPLADIAGVGVAVKDGYTITVLEIGNNYSKQGKTQSVEDAMKQYEPKATYTVKFDSKGGSAVDSQTVESGETATAPAAPTKSGSTFGGWYSDANLTTKYDFSSAVTGNITLYARWDAITITSLDDATAVSTSAGVDPTDQLPEQVTAHYSDGSSKPVDVKWDSINKSDYATANTSFTVNGTVDGTSKKAKVTVNVTAAVPTGAVAAQASVSTIATHAPDLSKVKATVTYSDGTTQQADVTWNTPTPDQYATENANGFDVNGTVTVGDKTFTVTVKVIVTARTIKSVTAPDDQTVESGTEPTYPDTVAVTYNDGEAGTANVTWTKLTKDQYGKHAGGEFTVKGTVDGYADGVSFKVTVNPATVKSVEPSATTAQTVVNQTPDLSGITATVTYTNGDTETKDITWEETTADQFKTADDTVPVKGSVTVDGKAYEFTVNVTVVAATVDSVTGPSADTPAVTVESGDKPDFSNVKATVTWSNGTTTQESVTWNEPNKADYTNRKGGTFAVNGKVSIAGRDYKVTATYKVNPATAQQATPTDGTTTITVDSGTDPTAKLPKSATVTWSNGDTTTSPITWITSYNEADWKARAGKTFTVNGTVDPDVETTAKAKTAKVKAAAAVALAADATTTLSVTVKVKVNPATITKVADIPTVPTEAKVDPTPNLPKTVKTDWSNGETGVDTPITWDKIKKDDYAKRGEFTVKGKATDATTGETADVKVTVKVTAKAESAAKLGDVTVDSGTDPFENLPTSVKVTYSDDATENADITWDTKSYTKDDYSKRKGGSFEVKGKAAGLDVTVKVNVNPATVKSVDTTPVTVGATVGVQPTLPDHTTAEWSNGETETIAVTWPAIAADKLDKAGSFEIESNPFTVDGKNYTIKATVTVTAATVKSVDRDVKVTTTAGKAPALPKTVKAHWSDGSTTDAAVKWDDVPAAKYAKAGTFSVKGIATVNGTDYEVTATVTVTSGDKLVQTPSQKTNNTLTTTGSSVAIIAVVVVLLVVAAVALFVLTKRKKQ</sequence>
<dbReference type="GO" id="GO:0030313">
    <property type="term" value="C:cell envelope"/>
    <property type="evidence" value="ECO:0007669"/>
    <property type="project" value="UniProtKB-SubCell"/>
</dbReference>
<dbReference type="GO" id="GO:0016787">
    <property type="term" value="F:hydrolase activity"/>
    <property type="evidence" value="ECO:0007669"/>
    <property type="project" value="UniProtKB-KW"/>
</dbReference>
<reference evidence="6 7" key="1">
    <citation type="submission" date="2014-03" db="EMBL/GenBank/DDBJ databases">
        <title>Genomics of Bifidobacteria.</title>
        <authorList>
            <person name="Ventura M."/>
            <person name="Milani C."/>
            <person name="Lugli G.A."/>
        </authorList>
    </citation>
    <scope>NUCLEOTIDE SEQUENCE [LARGE SCALE GENOMIC DNA]</scope>
    <source>
        <strain evidence="6 7">DSM 23968</strain>
    </source>
</reference>
<dbReference type="NCBIfam" id="TIGR02543">
    <property type="entry name" value="List_Bact_rpt"/>
    <property type="match status" value="1"/>
</dbReference>
<gene>
    <name evidence="6" type="ORF">BSTEL_0826</name>
</gene>
<dbReference type="RefSeq" id="WP_034527369.1">
    <property type="nucleotide sequence ID" value="NZ_JGZP01000010.1"/>
</dbReference>
<proteinExistence type="predicted"/>
<dbReference type="AlphaFoldDB" id="A0A087DRB6"/>
<comment type="subcellular location">
    <subcellularLocation>
        <location evidence="1">Cell envelope</location>
    </subcellularLocation>
</comment>
<evidence type="ECO:0000256" key="3">
    <source>
        <dbReference type="SAM" id="Phobius"/>
    </source>
</evidence>
<comment type="caution">
    <text evidence="6">The sequence shown here is derived from an EMBL/GenBank/DDBJ whole genome shotgun (WGS) entry which is preliminary data.</text>
</comment>
<feature type="domain" description="Bacterial Ig-like" evidence="5">
    <location>
        <begin position="1034"/>
        <end position="1085"/>
    </location>
</feature>
<dbReference type="InterPro" id="IPR013378">
    <property type="entry name" value="InlB-like_B-rpt"/>
</dbReference>
<feature type="chain" id="PRO_5001820337" evidence="4">
    <location>
        <begin position="34"/>
        <end position="1234"/>
    </location>
</feature>
<dbReference type="InterPro" id="IPR011081">
    <property type="entry name" value="Big_4"/>
</dbReference>
<keyword evidence="4" id="KW-0732">Signal</keyword>
<dbReference type="EMBL" id="JGZP01000010">
    <property type="protein sequence ID" value="KFI98066.1"/>
    <property type="molecule type" value="Genomic_DNA"/>
</dbReference>
<dbReference type="eggNOG" id="COG3291">
    <property type="taxonomic scope" value="Bacteria"/>
</dbReference>
<feature type="domain" description="Bacterial Ig-like" evidence="5">
    <location>
        <begin position="515"/>
        <end position="570"/>
    </location>
</feature>
<evidence type="ECO:0000256" key="2">
    <source>
        <dbReference type="SAM" id="MobiDB-lite"/>
    </source>
</evidence>
<dbReference type="STRING" id="762211.BSTEL_0826"/>
<dbReference type="Gene3D" id="2.60.40.4270">
    <property type="entry name" value="Listeria-Bacteroides repeat domain"/>
    <property type="match status" value="1"/>
</dbReference>
<feature type="transmembrane region" description="Helical" evidence="3">
    <location>
        <begin position="1208"/>
        <end position="1228"/>
    </location>
</feature>
<feature type="region of interest" description="Disordered" evidence="2">
    <location>
        <begin position="280"/>
        <end position="304"/>
    </location>
</feature>
<dbReference type="OrthoDB" id="3224361at2"/>
<dbReference type="Pfam" id="PF07532">
    <property type="entry name" value="Big_4"/>
    <property type="match status" value="6"/>
</dbReference>
<feature type="compositionally biased region" description="Polar residues" evidence="2">
    <location>
        <begin position="285"/>
        <end position="295"/>
    </location>
</feature>
<accession>A0A087DRB6</accession>
<keyword evidence="6" id="KW-0378">Hydrolase</keyword>
<dbReference type="Pfam" id="PF09479">
    <property type="entry name" value="Flg_new"/>
    <property type="match status" value="1"/>
</dbReference>
<keyword evidence="7" id="KW-1185">Reference proteome</keyword>
<keyword evidence="3" id="KW-1133">Transmembrane helix</keyword>
<evidence type="ECO:0000259" key="5">
    <source>
        <dbReference type="Pfam" id="PF07532"/>
    </source>
</evidence>
<keyword evidence="3" id="KW-0812">Transmembrane</keyword>
<keyword evidence="3" id="KW-0472">Membrane</keyword>
<evidence type="ECO:0000313" key="6">
    <source>
        <dbReference type="EMBL" id="KFI98066.1"/>
    </source>
</evidence>
<organism evidence="6 7">
    <name type="scientific">Bifidobacterium stellenboschense</name>
    <dbReference type="NCBI Taxonomy" id="762211"/>
    <lineage>
        <taxon>Bacteria</taxon>
        <taxon>Bacillati</taxon>
        <taxon>Actinomycetota</taxon>
        <taxon>Actinomycetes</taxon>
        <taxon>Bifidobacteriales</taxon>
        <taxon>Bifidobacteriaceae</taxon>
        <taxon>Bifidobacterium</taxon>
    </lineage>
</organism>
<feature type="domain" description="Bacterial Ig-like" evidence="5">
    <location>
        <begin position="1115"/>
        <end position="1168"/>
    </location>
</feature>